<name>A0AAV8GA04_9POAL</name>
<feature type="domain" description="KIB1-4 beta-propeller" evidence="1">
    <location>
        <begin position="21"/>
        <end position="126"/>
    </location>
</feature>
<dbReference type="InterPro" id="IPR005174">
    <property type="entry name" value="KIB1-4_b-propeller"/>
</dbReference>
<sequence length="276" mass="30122">MRVPSDDDFENPDPQKKHLRFYSMISGKIPNINVPESHGKGLKGSAHPYMLAYDCKQRSLSLLNPLTGTEISLPPIALTWCVLLCIRSDPSGSGVSVAIFGSKVGSEHYILASCRVGDGNWVTVEQITEVIDATTGAIVHLIPPHEYVDFFVESGGDLLGISSIYGAGLRDSIPTKCCFQIHRLDEGNGNPRWVPMESIGNRFLFFHDSSGVSYDASDFPGLKGNSIYFLGSVSVMQSSKLVIVSPYLVNFDIERGTAKRLQCPAGVDSWFLPGLH</sequence>
<feature type="domain" description="KIB1-4 beta-propeller" evidence="1">
    <location>
        <begin position="145"/>
        <end position="230"/>
    </location>
</feature>
<evidence type="ECO:0000313" key="4">
    <source>
        <dbReference type="Proteomes" id="UP001140206"/>
    </source>
</evidence>
<evidence type="ECO:0000313" key="3">
    <source>
        <dbReference type="EMBL" id="KAJ4800127.1"/>
    </source>
</evidence>
<organism evidence="3 4">
    <name type="scientific">Rhynchospora pubera</name>
    <dbReference type="NCBI Taxonomy" id="906938"/>
    <lineage>
        <taxon>Eukaryota</taxon>
        <taxon>Viridiplantae</taxon>
        <taxon>Streptophyta</taxon>
        <taxon>Embryophyta</taxon>
        <taxon>Tracheophyta</taxon>
        <taxon>Spermatophyta</taxon>
        <taxon>Magnoliopsida</taxon>
        <taxon>Liliopsida</taxon>
        <taxon>Poales</taxon>
        <taxon>Cyperaceae</taxon>
        <taxon>Cyperoideae</taxon>
        <taxon>Rhynchosporeae</taxon>
        <taxon>Rhynchospora</taxon>
    </lineage>
</organism>
<gene>
    <name evidence="3" type="ORF">LUZ62_051373</name>
    <name evidence="2" type="ORF">LUZ62_081032</name>
</gene>
<protein>
    <submittedName>
        <fullName evidence="3">F-box domain-containing protein</fullName>
    </submittedName>
</protein>
<evidence type="ECO:0000259" key="1">
    <source>
        <dbReference type="Pfam" id="PF03478"/>
    </source>
</evidence>
<dbReference type="PANTHER" id="PTHR44259:SF114">
    <property type="entry name" value="OS06G0707300 PROTEIN"/>
    <property type="match status" value="1"/>
</dbReference>
<dbReference type="InterPro" id="IPR050942">
    <property type="entry name" value="F-box_BR-signaling"/>
</dbReference>
<reference evidence="3" key="1">
    <citation type="submission" date="2022-08" db="EMBL/GenBank/DDBJ databases">
        <authorList>
            <person name="Marques A."/>
        </authorList>
    </citation>
    <scope>NUCLEOTIDE SEQUENCE</scope>
    <source>
        <strain evidence="3">RhyPub2mFocal</strain>
        <tissue evidence="3">Leaves</tissue>
    </source>
</reference>
<dbReference type="Pfam" id="PF03478">
    <property type="entry name" value="Beta-prop_KIB1-4"/>
    <property type="match status" value="2"/>
</dbReference>
<dbReference type="AlphaFoldDB" id="A0AAV8GA04"/>
<evidence type="ECO:0000313" key="2">
    <source>
        <dbReference type="EMBL" id="KAJ4746627.1"/>
    </source>
</evidence>
<dbReference type="EMBL" id="JAMFTS010000005">
    <property type="protein sequence ID" value="KAJ4746627.1"/>
    <property type="molecule type" value="Genomic_DNA"/>
</dbReference>
<dbReference type="Proteomes" id="UP001140206">
    <property type="component" value="Chromosome 5"/>
</dbReference>
<dbReference type="EMBL" id="JAMFTS010000002">
    <property type="protein sequence ID" value="KAJ4800127.1"/>
    <property type="molecule type" value="Genomic_DNA"/>
</dbReference>
<comment type="caution">
    <text evidence="3">The sequence shown here is derived from an EMBL/GenBank/DDBJ whole genome shotgun (WGS) entry which is preliminary data.</text>
</comment>
<keyword evidence="4" id="KW-1185">Reference proteome</keyword>
<accession>A0AAV8GA04</accession>
<dbReference type="Proteomes" id="UP001140206">
    <property type="component" value="Chromosome 2"/>
</dbReference>
<proteinExistence type="predicted"/>
<dbReference type="PANTHER" id="PTHR44259">
    <property type="entry name" value="OS07G0183000 PROTEIN-RELATED"/>
    <property type="match status" value="1"/>
</dbReference>